<keyword evidence="4" id="KW-1185">Reference proteome</keyword>
<dbReference type="Proteomes" id="UP000195447">
    <property type="component" value="Unassembled WGS sequence"/>
</dbReference>
<dbReference type="Gene3D" id="2.102.30.10">
    <property type="entry name" value="tm1086 (SG structure) domain"/>
    <property type="match status" value="1"/>
</dbReference>
<dbReference type="InterPro" id="IPR048399">
    <property type="entry name" value="DUF4438_C"/>
</dbReference>
<accession>A0A1Y4LYD6</accession>
<feature type="domain" description="DUF4438" evidence="2">
    <location>
        <begin position="160"/>
        <end position="281"/>
    </location>
</feature>
<dbReference type="EMBL" id="NFKM01000014">
    <property type="protein sequence ID" value="OUP59382.1"/>
    <property type="molecule type" value="Genomic_DNA"/>
</dbReference>
<organism evidence="3 4">
    <name type="scientific">Faecalitalea cylindroides</name>
    <dbReference type="NCBI Taxonomy" id="39483"/>
    <lineage>
        <taxon>Bacteria</taxon>
        <taxon>Bacillati</taxon>
        <taxon>Bacillota</taxon>
        <taxon>Erysipelotrichia</taxon>
        <taxon>Erysipelotrichales</taxon>
        <taxon>Erysipelotrichaceae</taxon>
        <taxon>Faecalitalea</taxon>
    </lineage>
</organism>
<dbReference type="Gene3D" id="2.40.10.170">
    <property type="match status" value="1"/>
</dbReference>
<dbReference type="AlphaFoldDB" id="A0A1Y4LYD6"/>
<name>A0A1Y4LYD6_9FIRM</name>
<gene>
    <name evidence="3" type="ORF">B5F14_07480</name>
</gene>
<dbReference type="Gene3D" id="4.10.1180.10">
    <property type="entry name" value="tm1086 domain"/>
    <property type="match status" value="1"/>
</dbReference>
<dbReference type="Pfam" id="PF20999">
    <property type="entry name" value="DUF4438_C"/>
    <property type="match status" value="1"/>
</dbReference>
<evidence type="ECO:0000259" key="1">
    <source>
        <dbReference type="Pfam" id="PF14505"/>
    </source>
</evidence>
<evidence type="ECO:0000259" key="2">
    <source>
        <dbReference type="Pfam" id="PF20999"/>
    </source>
</evidence>
<sequence>MLKYNKEELVKIAVTGCVDHPRVKGYYVGYDGKGRMPIGTGGIVYSHAIGDCCMNIAGDHIEPGISLANPSDKENHALETFACVGNEAKIINGPMKSKTGYVTGTHGGVDHTMVYMDKEVLEEMDSNETILVKAYGQGLKLLDYPEIHMMNIDPDLLTAMPIHEEEGKVSFPVVTSVPSYLMGSGLGSSTLMEGDYDIMTQDERANEIHGLNDLRFGDFVAIIDHDCHYGPHYYKGAVSIGVVVHSDSFTSGHGPGLCVVATSKLGNITYRIEEDANLKTYMKHIKRSV</sequence>
<dbReference type="Pfam" id="PF14505">
    <property type="entry name" value="DUF4438"/>
    <property type="match status" value="1"/>
</dbReference>
<dbReference type="InterPro" id="IPR029433">
    <property type="entry name" value="DUF4438_N"/>
</dbReference>
<dbReference type="InterPro" id="IPR044909">
    <property type="entry name" value="TM_1086_sf"/>
</dbReference>
<evidence type="ECO:0000313" key="4">
    <source>
        <dbReference type="Proteomes" id="UP000195447"/>
    </source>
</evidence>
<comment type="caution">
    <text evidence="3">The sequence shown here is derived from an EMBL/GenBank/DDBJ whole genome shotgun (WGS) entry which is preliminary data.</text>
</comment>
<evidence type="ECO:0000313" key="3">
    <source>
        <dbReference type="EMBL" id="OUP59382.1"/>
    </source>
</evidence>
<feature type="domain" description="DUF4438" evidence="1">
    <location>
        <begin position="26"/>
        <end position="157"/>
    </location>
</feature>
<proteinExistence type="predicted"/>
<protein>
    <submittedName>
        <fullName evidence="3">DUF4438 domain-containing protein</fullName>
    </submittedName>
</protein>
<dbReference type="InterPro" id="IPR044910">
    <property type="entry name" value="TM_1086_SG_dom"/>
</dbReference>
<dbReference type="RefSeq" id="WP_087158857.1">
    <property type="nucleotide sequence ID" value="NZ_CALHAA010000035.1"/>
</dbReference>
<reference evidence="4" key="1">
    <citation type="submission" date="2017-04" db="EMBL/GenBank/DDBJ databases">
        <title>Function of individual gut microbiota members based on whole genome sequencing of pure cultures obtained from chicken caecum.</title>
        <authorList>
            <person name="Medvecky M."/>
            <person name="Cejkova D."/>
            <person name="Polansky O."/>
            <person name="Karasova D."/>
            <person name="Kubasova T."/>
            <person name="Cizek A."/>
            <person name="Rychlik I."/>
        </authorList>
    </citation>
    <scope>NUCLEOTIDE SEQUENCE [LARGE SCALE GENOMIC DNA]</scope>
    <source>
        <strain evidence="4">An178</strain>
    </source>
</reference>